<gene>
    <name evidence="1" type="ORF">HG15A2_00660</name>
</gene>
<keyword evidence="2" id="KW-1185">Reference proteome</keyword>
<dbReference type="KEGG" id="amob:HG15A2_00660"/>
<reference evidence="1 2" key="1">
    <citation type="submission" date="2019-02" db="EMBL/GenBank/DDBJ databases">
        <title>Deep-cultivation of Planctomycetes and their phenomic and genomic characterization uncovers novel biology.</title>
        <authorList>
            <person name="Wiegand S."/>
            <person name="Jogler M."/>
            <person name="Boedeker C."/>
            <person name="Pinto D."/>
            <person name="Vollmers J."/>
            <person name="Rivas-Marin E."/>
            <person name="Kohn T."/>
            <person name="Peeters S.H."/>
            <person name="Heuer A."/>
            <person name="Rast P."/>
            <person name="Oberbeckmann S."/>
            <person name="Bunk B."/>
            <person name="Jeske O."/>
            <person name="Meyerdierks A."/>
            <person name="Storesund J.E."/>
            <person name="Kallscheuer N."/>
            <person name="Luecker S."/>
            <person name="Lage O.M."/>
            <person name="Pohl T."/>
            <person name="Merkel B.J."/>
            <person name="Hornburger P."/>
            <person name="Mueller R.-W."/>
            <person name="Bruemmer F."/>
            <person name="Labrenz M."/>
            <person name="Spormann A.M."/>
            <person name="Op den Camp H."/>
            <person name="Overmann J."/>
            <person name="Amann R."/>
            <person name="Jetten M.S.M."/>
            <person name="Mascher T."/>
            <person name="Medema M.H."/>
            <person name="Devos D.P."/>
            <person name="Kaster A.-K."/>
            <person name="Ovreas L."/>
            <person name="Rohde M."/>
            <person name="Galperin M.Y."/>
            <person name="Jogler C."/>
        </authorList>
    </citation>
    <scope>NUCLEOTIDE SEQUENCE [LARGE SCALE GENOMIC DNA]</scope>
    <source>
        <strain evidence="1 2">HG15A2</strain>
    </source>
</reference>
<proteinExistence type="predicted"/>
<name>A0A517MPJ5_9BACT</name>
<accession>A0A517MPJ5</accession>
<evidence type="ECO:0000313" key="2">
    <source>
        <dbReference type="Proteomes" id="UP000319852"/>
    </source>
</evidence>
<dbReference type="AlphaFoldDB" id="A0A517MPJ5"/>
<evidence type="ECO:0000313" key="1">
    <source>
        <dbReference type="EMBL" id="QDS96808.1"/>
    </source>
</evidence>
<dbReference type="EMBL" id="CP036263">
    <property type="protein sequence ID" value="QDS96808.1"/>
    <property type="molecule type" value="Genomic_DNA"/>
</dbReference>
<protein>
    <submittedName>
        <fullName evidence="1">Uncharacterized protein</fullName>
    </submittedName>
</protein>
<organism evidence="1 2">
    <name type="scientific">Adhaeretor mobilis</name>
    <dbReference type="NCBI Taxonomy" id="1930276"/>
    <lineage>
        <taxon>Bacteria</taxon>
        <taxon>Pseudomonadati</taxon>
        <taxon>Planctomycetota</taxon>
        <taxon>Planctomycetia</taxon>
        <taxon>Pirellulales</taxon>
        <taxon>Lacipirellulaceae</taxon>
        <taxon>Adhaeretor</taxon>
    </lineage>
</organism>
<sequence length="524" mass="58824">MSMNVSSRQAAVGSGKSRKSWSTCFTAPCRLQTAHCFRVLAVAFSIMSAPSQAELIVVEEDTDGGHLTTFKMTISPAAEPVPALKHRLVAREIDMKQGNAVPYYYRALMGVSRDDKVLRKKYGDAYDEWRRPADVPLSDLPLDKVRQAANAWQGSVMENLREATLRRECNWEWDVQAMRGPDLIAFLLEEIQESRIVSRVLSLRTRLAMAERDYQRAIDELRMNYRLGRDVAKEPLLICDLVGIAICSTGNHSLIELIAQPNSPNLYWAIAELPKPMVSVRESMRTEMSLGLRTFPFILDAETAEHSPEEWARLLANAVIEQQQLTTGGLRDDEQGRLMARFGMTAMSAVAYPAAKQRLIDSGMDPQRVEGMPVGKVVSVDALRVYRRIADDIEKWSYVPYRESRKHSMSDAFKSSSTVASYNGFGYVLANSLLPAVQAARQAEQRLLWNTLGIQTVEAIRMHAAETGKLPEKLSEIEIVPVPRNPVTDEFYEYELRGETATVDLPFSDGFAGIAWRFEITLAP</sequence>
<dbReference type="Proteomes" id="UP000319852">
    <property type="component" value="Chromosome"/>
</dbReference>